<evidence type="ECO:0000259" key="9">
    <source>
        <dbReference type="PROSITE" id="PS50054"/>
    </source>
</evidence>
<evidence type="ECO:0000259" key="10">
    <source>
        <dbReference type="PROSITE" id="PS50056"/>
    </source>
</evidence>
<evidence type="ECO:0000256" key="6">
    <source>
        <dbReference type="ARBA" id="ARBA00022912"/>
    </source>
</evidence>
<keyword evidence="3" id="KW-0433">Leucine-rich repeat</keyword>
<dbReference type="Pfam" id="PF13855">
    <property type="entry name" value="LRR_8"/>
    <property type="match status" value="1"/>
</dbReference>
<dbReference type="Pfam" id="PF00069">
    <property type="entry name" value="Pkinase"/>
    <property type="match status" value="2"/>
</dbReference>
<dbReference type="InterPro" id="IPR020422">
    <property type="entry name" value="TYR_PHOSPHATASE_DUAL_dom"/>
</dbReference>
<dbReference type="Proteomes" id="UP000266743">
    <property type="component" value="Chromosome 4"/>
</dbReference>
<dbReference type="EC" id="3.1.3.48" evidence="2"/>
<sequence>MGACIAALRGKVAGKTNDSDGIGDQSLPTAESTDDSVNNRNGKFNKCIRGEESISSGDMHGKEGSDLSKSLTSLWGVLSKTEFADFFRAHPELLKSNSAAVMCTGAFRPGELVGAYCVVKELPGGTVGRSFLVKAVDDSGPPTPTVTTPEVEDSGKREFVFKVMTFINRKNLVEPVLDDKRALMNLTGDGLLRPVHLLLDEGNETVISVTPFLKEGSCARLAGKLEEDRLLSILRDVASALRLLHSHNIYHCNLKLENVLLREDGKACLADAALWRIFSTQSRDCLLFNGELACMPPEMFMIDEADNQSKDASKVDIWGFGLFMYRLAYGREPFDIEGKALEQVCELVSVDRLQFPQRNWSIASSLEDAIRVCLDDDPERRPTVPGLFSFSLFRNYNFNSVVAGGSVGLPGFRASHNDTGPSGGRSGSDNYIRWAYPRYHWRKNVSLDEMLGSGGICETYRVHLRRHPSKQFVMKVLKRSVLKAASQYRISTDDLRHALAVSRLINHPNVLNLLEIVDSRDGCFASQQLAKSRFLYAEFPPLLNHKNPLFTLKQMLADVLQGLFVLHLNGVPHLRLTPSNIFYELGVGFRVSDFGPLFLAREEIVESMETDQPLYSVPQWVVDDLKVPIHMSRFSLDVFCVGLLAASALPSVLHEDWYRFSNSEGCILDVKGVCEKVKNASLYLKPMLVDFILQALTNPATTVRDLMNHSYLSDAIDVSRLDEMKPLNISPADMEMAVSERFTTTDESGLWNVLGHDPAAGNGHLWCSMFRNEALPDGCIRSGIQSVNEVAAARRVPFVKKLVCGLCRCELPIVLFLCDKCDDYIRCAKCSLVDTHADDHKLSPHLVHTVGQDGVDGNFFALLVPTCNICVAQSLEALEMQANLPHGTLTKDITTQSVTAERALRRLTLAKLNPGPKVLPKVSDTEGETWEEEVASCRETRNTELLLHQFELNTVPKELFDPPLLHVASIDLSYNKLTSLPDDLALLCNLRSVSVAHNALTVLPDSMGELRQLDRLDASHNKLKDLPLTFVKLRKLSTVTLDFNEFSGLPRVLDDLIVATASTPQLSTIYLAENTNITRFPDYTNLAILPTLKLALDNEPSVYQTYLNENLAEKLPNIGMLWNKIYPDRIVDNVFCGSLRTTQSQVVYDKLGIKNLLTVGRDLVPVPPVGGKHLVISLDDIEEADIRCTFDEAVNFIDMSVEKGEGCLVHCFAGLSRSATTVIAYFMMKRGMRLGDAYQLTKRGRPSIYPNEGFFRQMIELDGELFPDDPPLQLEDIGRESPNVRV</sequence>
<keyword evidence="5" id="KW-0378">Hydrolase</keyword>
<dbReference type="PROSITE" id="PS50011">
    <property type="entry name" value="PROTEIN_KINASE_DOM"/>
    <property type="match status" value="2"/>
</dbReference>
<feature type="domain" description="Protein kinase" evidence="8">
    <location>
        <begin position="445"/>
        <end position="712"/>
    </location>
</feature>
<dbReference type="PROSITE" id="PS00383">
    <property type="entry name" value="TYR_PHOSPHATASE_1"/>
    <property type="match status" value="1"/>
</dbReference>
<evidence type="ECO:0000256" key="4">
    <source>
        <dbReference type="ARBA" id="ARBA00022737"/>
    </source>
</evidence>
<dbReference type="PROSITE" id="PS51450">
    <property type="entry name" value="LRR"/>
    <property type="match status" value="1"/>
</dbReference>
<evidence type="ECO:0000313" key="12">
    <source>
        <dbReference type="Proteomes" id="UP000266743"/>
    </source>
</evidence>
<evidence type="ECO:0000256" key="1">
    <source>
        <dbReference type="ARBA" id="ARBA00008601"/>
    </source>
</evidence>
<reference evidence="11 12" key="1">
    <citation type="submission" date="2018-09" db="EMBL/GenBank/DDBJ databases">
        <title>whole genome sequence of T. equiperdum IVM-t1 strain.</title>
        <authorList>
            <person name="Suganuma K."/>
        </authorList>
    </citation>
    <scope>NUCLEOTIDE SEQUENCE [LARGE SCALE GENOMIC DNA]</scope>
    <source>
        <strain evidence="11 12">IVM-t1</strain>
    </source>
</reference>
<dbReference type="Gene3D" id="1.10.510.10">
    <property type="entry name" value="Transferase(Phosphotransferase) domain 1"/>
    <property type="match status" value="2"/>
</dbReference>
<feature type="region of interest" description="Disordered" evidence="7">
    <location>
        <begin position="16"/>
        <end position="42"/>
    </location>
</feature>
<dbReference type="InterPro" id="IPR003591">
    <property type="entry name" value="Leu-rich_rpt_typical-subtyp"/>
</dbReference>
<dbReference type="GO" id="GO:0005524">
    <property type="term" value="F:ATP binding"/>
    <property type="evidence" value="ECO:0007669"/>
    <property type="project" value="InterPro"/>
</dbReference>
<organism evidence="11 12">
    <name type="scientific">Trypanosoma brucei equiperdum</name>
    <dbReference type="NCBI Taxonomy" id="630700"/>
    <lineage>
        <taxon>Eukaryota</taxon>
        <taxon>Discoba</taxon>
        <taxon>Euglenozoa</taxon>
        <taxon>Kinetoplastea</taxon>
        <taxon>Metakinetoplastina</taxon>
        <taxon>Trypanosomatida</taxon>
        <taxon>Trypanosomatidae</taxon>
        <taxon>Trypanosoma</taxon>
    </lineage>
</organism>
<evidence type="ECO:0000256" key="3">
    <source>
        <dbReference type="ARBA" id="ARBA00022614"/>
    </source>
</evidence>
<dbReference type="PANTHER" id="PTHR10159">
    <property type="entry name" value="DUAL SPECIFICITY PROTEIN PHOSPHATASE"/>
    <property type="match status" value="1"/>
</dbReference>
<dbReference type="InterPro" id="IPR000387">
    <property type="entry name" value="Tyr_Pase_dom"/>
</dbReference>
<protein>
    <recommendedName>
        <fullName evidence="2">protein-tyrosine-phosphatase</fullName>
        <ecNumber evidence="2">3.1.3.48</ecNumber>
    </recommendedName>
</protein>
<dbReference type="PANTHER" id="PTHR10159:SF524">
    <property type="entry name" value="SPECIFICITY PROTEIN PHOSPHATASE, PUTATIVE-RELATED"/>
    <property type="match status" value="1"/>
</dbReference>
<dbReference type="GO" id="GO:0017017">
    <property type="term" value="F:MAP kinase tyrosine/serine/threonine phosphatase activity"/>
    <property type="evidence" value="ECO:0007669"/>
    <property type="project" value="TreeGrafter"/>
</dbReference>
<dbReference type="SMART" id="SM00369">
    <property type="entry name" value="LRR_TYP"/>
    <property type="match status" value="4"/>
</dbReference>
<dbReference type="InterPro" id="IPR000719">
    <property type="entry name" value="Prot_kinase_dom"/>
</dbReference>
<dbReference type="PROSITE" id="PS50056">
    <property type="entry name" value="TYR_PHOSPHATASE_2"/>
    <property type="match status" value="1"/>
</dbReference>
<dbReference type="Pfam" id="PF00782">
    <property type="entry name" value="DSPc"/>
    <property type="match status" value="1"/>
</dbReference>
<proteinExistence type="inferred from homology"/>
<dbReference type="InterPro" id="IPR001611">
    <property type="entry name" value="Leu-rich_rpt"/>
</dbReference>
<dbReference type="InterPro" id="IPR011009">
    <property type="entry name" value="Kinase-like_dom_sf"/>
</dbReference>
<dbReference type="PROSITE" id="PS50054">
    <property type="entry name" value="TYR_PHOSPHATASE_DUAL"/>
    <property type="match status" value="1"/>
</dbReference>
<dbReference type="GO" id="GO:0005737">
    <property type="term" value="C:cytoplasm"/>
    <property type="evidence" value="ECO:0007669"/>
    <property type="project" value="TreeGrafter"/>
</dbReference>
<dbReference type="Gene3D" id="3.90.190.10">
    <property type="entry name" value="Protein tyrosine phosphatase superfamily"/>
    <property type="match status" value="1"/>
</dbReference>
<feature type="domain" description="Protein kinase" evidence="8">
    <location>
        <begin position="116"/>
        <end position="393"/>
    </location>
</feature>
<dbReference type="CDD" id="cd00180">
    <property type="entry name" value="PKc"/>
    <property type="match status" value="1"/>
</dbReference>
<name>A0A3L6L8Y2_9TRYP</name>
<dbReference type="GO" id="GO:0033550">
    <property type="term" value="F:MAP kinase tyrosine phosphatase activity"/>
    <property type="evidence" value="ECO:0007669"/>
    <property type="project" value="TreeGrafter"/>
</dbReference>
<dbReference type="Gene3D" id="3.30.200.20">
    <property type="entry name" value="Phosphorylase Kinase, domain 1"/>
    <property type="match status" value="1"/>
</dbReference>
<evidence type="ECO:0000256" key="2">
    <source>
        <dbReference type="ARBA" id="ARBA00013064"/>
    </source>
</evidence>
<dbReference type="SMART" id="SM00195">
    <property type="entry name" value="DSPc"/>
    <property type="match status" value="1"/>
</dbReference>
<keyword evidence="4" id="KW-0677">Repeat</keyword>
<dbReference type="Gene3D" id="3.80.10.10">
    <property type="entry name" value="Ribonuclease Inhibitor"/>
    <property type="match status" value="1"/>
</dbReference>
<dbReference type="SUPFAM" id="SSF52058">
    <property type="entry name" value="L domain-like"/>
    <property type="match status" value="1"/>
</dbReference>
<gene>
    <name evidence="11" type="primary">SMC4</name>
    <name evidence="11" type="ORF">DPX39_040027600</name>
</gene>
<evidence type="ECO:0000259" key="8">
    <source>
        <dbReference type="PROSITE" id="PS50011"/>
    </source>
</evidence>
<evidence type="ECO:0000256" key="7">
    <source>
        <dbReference type="SAM" id="MobiDB-lite"/>
    </source>
</evidence>
<dbReference type="InterPro" id="IPR032675">
    <property type="entry name" value="LRR_dom_sf"/>
</dbReference>
<dbReference type="EMBL" id="QSBY01000004">
    <property type="protein sequence ID" value="RHW73143.1"/>
    <property type="molecule type" value="Genomic_DNA"/>
</dbReference>
<dbReference type="SUPFAM" id="SSF56112">
    <property type="entry name" value="Protein kinase-like (PK-like)"/>
    <property type="match status" value="2"/>
</dbReference>
<evidence type="ECO:0000256" key="5">
    <source>
        <dbReference type="ARBA" id="ARBA00022801"/>
    </source>
</evidence>
<dbReference type="GO" id="GO:0004672">
    <property type="term" value="F:protein kinase activity"/>
    <property type="evidence" value="ECO:0007669"/>
    <property type="project" value="InterPro"/>
</dbReference>
<feature type="domain" description="Tyrosine specific protein phosphatases" evidence="10">
    <location>
        <begin position="1188"/>
        <end position="1256"/>
    </location>
</feature>
<keyword evidence="6" id="KW-0904">Protein phosphatase</keyword>
<dbReference type="CDD" id="cd14498">
    <property type="entry name" value="DSP"/>
    <property type="match status" value="1"/>
</dbReference>
<dbReference type="InterPro" id="IPR000340">
    <property type="entry name" value="Dual-sp_phosphatase_cat-dom"/>
</dbReference>
<dbReference type="InterPro" id="IPR029021">
    <property type="entry name" value="Prot-tyrosine_phosphatase-like"/>
</dbReference>
<comment type="caution">
    <text evidence="11">The sequence shown here is derived from an EMBL/GenBank/DDBJ whole genome shotgun (WGS) entry which is preliminary data.</text>
</comment>
<dbReference type="GO" id="GO:0008330">
    <property type="term" value="F:protein tyrosine/threonine phosphatase activity"/>
    <property type="evidence" value="ECO:0007669"/>
    <property type="project" value="TreeGrafter"/>
</dbReference>
<accession>A0A3L6L8Y2</accession>
<comment type="similarity">
    <text evidence="1">Belongs to the protein-tyrosine phosphatase family. Non-receptor class dual specificity subfamily.</text>
</comment>
<feature type="domain" description="Tyrosine-protein phosphatase" evidence="9">
    <location>
        <begin position="1126"/>
        <end position="1267"/>
    </location>
</feature>
<feature type="compositionally biased region" description="Polar residues" evidence="7">
    <location>
        <begin position="26"/>
        <end position="42"/>
    </location>
</feature>
<dbReference type="SUPFAM" id="SSF52799">
    <property type="entry name" value="(Phosphotyrosine protein) phosphatases II"/>
    <property type="match status" value="1"/>
</dbReference>
<dbReference type="InterPro" id="IPR016130">
    <property type="entry name" value="Tyr_Pase_AS"/>
</dbReference>
<evidence type="ECO:0000313" key="11">
    <source>
        <dbReference type="EMBL" id="RHW73143.1"/>
    </source>
</evidence>
<dbReference type="GO" id="GO:0043409">
    <property type="term" value="P:negative regulation of MAPK cascade"/>
    <property type="evidence" value="ECO:0007669"/>
    <property type="project" value="TreeGrafter"/>
</dbReference>